<sequence>MRLEFRSYRYINHDCKCFQNNYITLEKNNEFKYIVKIDQKTYEINAKKTNFTCDLYKSLKRGPKQKIVSFSLYGNNELYYNYITNLTSLIKKFYPDHVMRIYHDHSIDVSFKCDLECANSHVEFCNIEKMSLNLNDYNKVLNLSYIHAMMWRFLPLGDSFVDLFMSRDTDSLVLQREVDAVQEWIKSENIAHIMRDNPAHTTEILGGMWGFKSALDRTKSNDVFNLIIDRNLTIAYNPGGISKKGYDQFFLTDHVYNRIKTTATIHDSFLCTRYPNTKAFPTKRVGNCFVGGVGWCDPNRNFTICPRECRPGDHQDWESC</sequence>
<dbReference type="Proteomes" id="UP000663879">
    <property type="component" value="Unassembled WGS sequence"/>
</dbReference>
<evidence type="ECO:0000313" key="1">
    <source>
        <dbReference type="EMBL" id="CAF0712424.1"/>
    </source>
</evidence>
<keyword evidence="2" id="KW-1185">Reference proteome</keyword>
<evidence type="ECO:0000313" key="2">
    <source>
        <dbReference type="Proteomes" id="UP000663879"/>
    </source>
</evidence>
<accession>A0A813M721</accession>
<protein>
    <submittedName>
        <fullName evidence="1">Uncharacterized protein</fullName>
    </submittedName>
</protein>
<name>A0A813M721_9BILA</name>
<organism evidence="1 2">
    <name type="scientific">Brachionus calyciflorus</name>
    <dbReference type="NCBI Taxonomy" id="104777"/>
    <lineage>
        <taxon>Eukaryota</taxon>
        <taxon>Metazoa</taxon>
        <taxon>Spiralia</taxon>
        <taxon>Gnathifera</taxon>
        <taxon>Rotifera</taxon>
        <taxon>Eurotatoria</taxon>
        <taxon>Monogononta</taxon>
        <taxon>Pseudotrocha</taxon>
        <taxon>Ploima</taxon>
        <taxon>Brachionidae</taxon>
        <taxon>Brachionus</taxon>
    </lineage>
</organism>
<reference evidence="1" key="1">
    <citation type="submission" date="2021-02" db="EMBL/GenBank/DDBJ databases">
        <authorList>
            <person name="Nowell W R."/>
        </authorList>
    </citation>
    <scope>NUCLEOTIDE SEQUENCE</scope>
    <source>
        <strain evidence="1">Ploen Becks lab</strain>
    </source>
</reference>
<comment type="caution">
    <text evidence="1">The sequence shown here is derived from an EMBL/GenBank/DDBJ whole genome shotgun (WGS) entry which is preliminary data.</text>
</comment>
<dbReference type="EMBL" id="CAJNOC010000073">
    <property type="protein sequence ID" value="CAF0712424.1"/>
    <property type="molecule type" value="Genomic_DNA"/>
</dbReference>
<dbReference type="AlphaFoldDB" id="A0A813M721"/>
<proteinExistence type="predicted"/>
<dbReference type="OrthoDB" id="204305at2759"/>
<gene>
    <name evidence="1" type="ORF">OXX778_LOCUS1218</name>
</gene>